<dbReference type="RefSeq" id="WP_370396933.1">
    <property type="nucleotide sequence ID" value="NZ_JALBUT010000004.1"/>
</dbReference>
<dbReference type="InterPro" id="IPR002173">
    <property type="entry name" value="Carboh/pur_kinase_PfkB_CS"/>
</dbReference>
<accession>A0ABU4WFZ7</accession>
<feature type="domain" description="Carbohydrate kinase PfkB" evidence="3">
    <location>
        <begin position="5"/>
        <end position="279"/>
    </location>
</feature>
<dbReference type="GO" id="GO:0016301">
    <property type="term" value="F:kinase activity"/>
    <property type="evidence" value="ECO:0007669"/>
    <property type="project" value="UniProtKB-KW"/>
</dbReference>
<dbReference type="SUPFAM" id="SSF53613">
    <property type="entry name" value="Ribokinase-like"/>
    <property type="match status" value="1"/>
</dbReference>
<dbReference type="Proteomes" id="UP001275932">
    <property type="component" value="Unassembled WGS sequence"/>
</dbReference>
<evidence type="ECO:0000313" key="5">
    <source>
        <dbReference type="Proteomes" id="UP001275932"/>
    </source>
</evidence>
<dbReference type="PROSITE" id="PS00584">
    <property type="entry name" value="PFKB_KINASES_2"/>
    <property type="match status" value="1"/>
</dbReference>
<keyword evidence="2 4" id="KW-0418">Kinase</keyword>
<dbReference type="InterPro" id="IPR011611">
    <property type="entry name" value="PfkB_dom"/>
</dbReference>
<dbReference type="Gene3D" id="3.40.1190.20">
    <property type="match status" value="1"/>
</dbReference>
<organism evidence="4 5">
    <name type="scientific">Intestinicryptomonas porci</name>
    <dbReference type="NCBI Taxonomy" id="2926320"/>
    <lineage>
        <taxon>Bacteria</taxon>
        <taxon>Pseudomonadati</taxon>
        <taxon>Verrucomicrobiota</taxon>
        <taxon>Opitutia</taxon>
        <taxon>Opitutales</taxon>
        <taxon>Intestinicryptomonaceae</taxon>
        <taxon>Intestinicryptomonas</taxon>
    </lineage>
</organism>
<proteinExistence type="predicted"/>
<keyword evidence="1" id="KW-0808">Transferase</keyword>
<protein>
    <submittedName>
        <fullName evidence="4">PfkB family carbohydrate kinase</fullName>
    </submittedName>
</protein>
<name>A0ABU4WFZ7_9BACT</name>
<reference evidence="4 5" key="1">
    <citation type="submission" date="2022-03" db="EMBL/GenBank/DDBJ databases">
        <title>Novel taxa within the pig intestine.</title>
        <authorList>
            <person name="Wylensek D."/>
            <person name="Bishof K."/>
            <person name="Afrizal A."/>
            <person name="Clavel T."/>
        </authorList>
    </citation>
    <scope>NUCLEOTIDE SEQUENCE [LARGE SCALE GENOMIC DNA]</scope>
    <source>
        <strain evidence="4 5">CLA-KB-P66</strain>
    </source>
</reference>
<dbReference type="PANTHER" id="PTHR10584">
    <property type="entry name" value="SUGAR KINASE"/>
    <property type="match status" value="1"/>
</dbReference>
<evidence type="ECO:0000313" key="4">
    <source>
        <dbReference type="EMBL" id="MDX8415485.1"/>
    </source>
</evidence>
<sequence length="303" mass="33589">MKNNSVLVYGSVAYDSIETPFDKAEYILGGSASYAALAVSFFAPANIVAIVGSDFKEDDIRRLSARGVGLEGLEIKDGKQTFFWRGKYHHNFNKRDTLETRLGIMENYEPKIPQSLCNSPYVLLANSSPESQLKVLDAIKNPKFVVLDTMNLWIEIAQKELKDLIKRVDLLILNDSEAQELAGENNTIVCGDILREMGAKSVIIKKGEHGAMLFHESGFFTIASYPVRKLVDPTGAGDSFAGALIGHIAKEDKTDFESIKRAMLAATATASITVESFSCLKLEEEGIEEIKKRENFIREISRI</sequence>
<dbReference type="InterPro" id="IPR029056">
    <property type="entry name" value="Ribokinase-like"/>
</dbReference>
<dbReference type="EMBL" id="JALBUT010000004">
    <property type="protein sequence ID" value="MDX8415485.1"/>
    <property type="molecule type" value="Genomic_DNA"/>
</dbReference>
<evidence type="ECO:0000259" key="3">
    <source>
        <dbReference type="Pfam" id="PF00294"/>
    </source>
</evidence>
<comment type="caution">
    <text evidence="4">The sequence shown here is derived from an EMBL/GenBank/DDBJ whole genome shotgun (WGS) entry which is preliminary data.</text>
</comment>
<gene>
    <name evidence="4" type="ORF">MOX91_04725</name>
</gene>
<keyword evidence="5" id="KW-1185">Reference proteome</keyword>
<evidence type="ECO:0000256" key="1">
    <source>
        <dbReference type="ARBA" id="ARBA00022679"/>
    </source>
</evidence>
<evidence type="ECO:0000256" key="2">
    <source>
        <dbReference type="ARBA" id="ARBA00022777"/>
    </source>
</evidence>
<dbReference type="PANTHER" id="PTHR10584:SF166">
    <property type="entry name" value="RIBOKINASE"/>
    <property type="match status" value="1"/>
</dbReference>
<dbReference type="Pfam" id="PF00294">
    <property type="entry name" value="PfkB"/>
    <property type="match status" value="1"/>
</dbReference>